<gene>
    <name evidence="2" type="ORF">EMPG_11032</name>
</gene>
<keyword evidence="3" id="KW-1185">Reference proteome</keyword>
<accession>A0A0H1B304</accession>
<feature type="region of interest" description="Disordered" evidence="1">
    <location>
        <begin position="16"/>
        <end position="50"/>
    </location>
</feature>
<proteinExistence type="predicted"/>
<dbReference type="AlphaFoldDB" id="A0A0H1B304"/>
<organism evidence="2 3">
    <name type="scientific">Blastomyces silverae</name>
    <dbReference type="NCBI Taxonomy" id="2060906"/>
    <lineage>
        <taxon>Eukaryota</taxon>
        <taxon>Fungi</taxon>
        <taxon>Dikarya</taxon>
        <taxon>Ascomycota</taxon>
        <taxon>Pezizomycotina</taxon>
        <taxon>Eurotiomycetes</taxon>
        <taxon>Eurotiomycetidae</taxon>
        <taxon>Onygenales</taxon>
        <taxon>Ajellomycetaceae</taxon>
        <taxon>Blastomyces</taxon>
    </lineage>
</organism>
<comment type="caution">
    <text evidence="2">The sequence shown here is derived from an EMBL/GenBank/DDBJ whole genome shotgun (WGS) entry which is preliminary data.</text>
</comment>
<protein>
    <submittedName>
        <fullName evidence="2">Uncharacterized protein</fullName>
    </submittedName>
</protein>
<dbReference type="Proteomes" id="UP000053573">
    <property type="component" value="Unassembled WGS sequence"/>
</dbReference>
<evidence type="ECO:0000313" key="3">
    <source>
        <dbReference type="Proteomes" id="UP000053573"/>
    </source>
</evidence>
<dbReference type="OrthoDB" id="4202348at2759"/>
<name>A0A0H1B304_9EURO</name>
<feature type="compositionally biased region" description="Polar residues" evidence="1">
    <location>
        <begin position="30"/>
        <end position="42"/>
    </location>
</feature>
<sequence length="122" mass="13366">MSMGLLHPATDSLNEEHCLTSSLPPELPFPQTSGLLTGSFGKTNGPLEKTPLEHPLERLLTPGDLSEPTYFARQALKRYGFEYGSRASVDARKKLGRLNYESTKSTAKVAGTNKNNCGNRTR</sequence>
<dbReference type="EMBL" id="LDEV01003616">
    <property type="protein sequence ID" value="KLJ05453.1"/>
    <property type="molecule type" value="Genomic_DNA"/>
</dbReference>
<evidence type="ECO:0000256" key="1">
    <source>
        <dbReference type="SAM" id="MobiDB-lite"/>
    </source>
</evidence>
<evidence type="ECO:0000313" key="2">
    <source>
        <dbReference type="EMBL" id="KLJ05453.1"/>
    </source>
</evidence>
<reference evidence="3" key="1">
    <citation type="journal article" date="2015" name="PLoS Genet.">
        <title>The dynamic genome and transcriptome of the human fungal pathogen Blastomyces and close relative Emmonsia.</title>
        <authorList>
            <person name="Munoz J.F."/>
            <person name="Gauthier G.M."/>
            <person name="Desjardins C.A."/>
            <person name="Gallo J.E."/>
            <person name="Holder J."/>
            <person name="Sullivan T.D."/>
            <person name="Marty A.J."/>
            <person name="Carmen J.C."/>
            <person name="Chen Z."/>
            <person name="Ding L."/>
            <person name="Gujja S."/>
            <person name="Magrini V."/>
            <person name="Misas E."/>
            <person name="Mitreva M."/>
            <person name="Priest M."/>
            <person name="Saif S."/>
            <person name="Whiston E.A."/>
            <person name="Young S."/>
            <person name="Zeng Q."/>
            <person name="Goldman W.E."/>
            <person name="Mardis E.R."/>
            <person name="Taylor J.W."/>
            <person name="McEwen J.G."/>
            <person name="Clay O.K."/>
            <person name="Klein B.S."/>
            <person name="Cuomo C.A."/>
        </authorList>
    </citation>
    <scope>NUCLEOTIDE SEQUENCE [LARGE SCALE GENOMIC DNA]</scope>
    <source>
        <strain evidence="3">UAMH 139</strain>
    </source>
</reference>